<dbReference type="EMBL" id="JAEPBG010000050">
    <property type="protein sequence ID" value="MBK4739328.1"/>
    <property type="molecule type" value="Genomic_DNA"/>
</dbReference>
<proteinExistence type="predicted"/>
<accession>A0A934T4C0</accession>
<dbReference type="PANTHER" id="PTHR45772">
    <property type="entry name" value="CONSERVED COMPONENT OF ABC TRANSPORTER FOR NATURAL AMINO ACIDS-RELATED"/>
    <property type="match status" value="1"/>
</dbReference>
<dbReference type="InterPro" id="IPR027417">
    <property type="entry name" value="P-loop_NTPase"/>
</dbReference>
<evidence type="ECO:0000256" key="4">
    <source>
        <dbReference type="ARBA" id="ARBA00022840"/>
    </source>
</evidence>
<dbReference type="AlphaFoldDB" id="A0A934T4C0"/>
<evidence type="ECO:0000313" key="6">
    <source>
        <dbReference type="EMBL" id="MBK4739328.1"/>
    </source>
</evidence>
<keyword evidence="1" id="KW-0813">Transport</keyword>
<evidence type="ECO:0000256" key="1">
    <source>
        <dbReference type="ARBA" id="ARBA00022448"/>
    </source>
</evidence>
<dbReference type="Proteomes" id="UP000622890">
    <property type="component" value="Unassembled WGS sequence"/>
</dbReference>
<dbReference type="RefSeq" id="WP_200598694.1">
    <property type="nucleotide sequence ID" value="NZ_JAEPBG010000050.1"/>
</dbReference>
<dbReference type="GO" id="GO:0005886">
    <property type="term" value="C:plasma membrane"/>
    <property type="evidence" value="ECO:0007669"/>
    <property type="project" value="TreeGrafter"/>
</dbReference>
<dbReference type="SUPFAM" id="SSF52540">
    <property type="entry name" value="P-loop containing nucleoside triphosphate hydrolases"/>
    <property type="match status" value="1"/>
</dbReference>
<keyword evidence="4 6" id="KW-0067">ATP-binding</keyword>
<organism evidence="6 7">
    <name type="scientific">Noviherbaspirillum pedocola</name>
    <dbReference type="NCBI Taxonomy" id="2801341"/>
    <lineage>
        <taxon>Bacteria</taxon>
        <taxon>Pseudomonadati</taxon>
        <taxon>Pseudomonadota</taxon>
        <taxon>Betaproteobacteria</taxon>
        <taxon>Burkholderiales</taxon>
        <taxon>Oxalobacteraceae</taxon>
        <taxon>Noviherbaspirillum</taxon>
    </lineage>
</organism>
<keyword evidence="7" id="KW-1185">Reference proteome</keyword>
<reference evidence="6" key="1">
    <citation type="submission" date="2021-01" db="EMBL/GenBank/DDBJ databases">
        <title>Genome sequence of strain Noviherbaspirillum sp. DKR-6.</title>
        <authorList>
            <person name="Chaudhary D.K."/>
        </authorList>
    </citation>
    <scope>NUCLEOTIDE SEQUENCE</scope>
    <source>
        <strain evidence="6">DKR-6</strain>
    </source>
</reference>
<protein>
    <submittedName>
        <fullName evidence="6">ABC transporter ATP-binding protein</fullName>
    </submittedName>
</protein>
<dbReference type="Gene3D" id="3.40.50.300">
    <property type="entry name" value="P-loop containing nucleotide triphosphate hydrolases"/>
    <property type="match status" value="1"/>
</dbReference>
<feature type="domain" description="ABC transporter" evidence="5">
    <location>
        <begin position="6"/>
        <end position="247"/>
    </location>
</feature>
<comment type="caution">
    <text evidence="6">The sequence shown here is derived from an EMBL/GenBank/DDBJ whole genome shotgun (WGS) entry which is preliminary data.</text>
</comment>
<dbReference type="GO" id="GO:0016887">
    <property type="term" value="F:ATP hydrolysis activity"/>
    <property type="evidence" value="ECO:0007669"/>
    <property type="project" value="InterPro"/>
</dbReference>
<dbReference type="CDD" id="cd03219">
    <property type="entry name" value="ABC_Mj1267_LivG_branched"/>
    <property type="match status" value="1"/>
</dbReference>
<sequence>MTNIGLECRDVTVSFGALKAIDEFSHQFKTGRIYGLIGPNGAGKTTLLNVLAGRLAQNKGAVLCNGADISAMPAHERARAGIGRSFQITKIYPEMTVAENLRIAAQIKHSRFLPFWNATRYDRRLQQDIEAMLELTGLAPHCNEIAGTMSYGLQRALELGVTLLPQPTILLLDEPLAGIGHHEIASATRLIRSAAEGRTVLLIEHNMDAVMSLSEEIVVMSNGRKIACGAPQAIQSDQTVRSVYLGEETAA</sequence>
<keyword evidence="3" id="KW-0547">Nucleotide-binding</keyword>
<dbReference type="InterPro" id="IPR003439">
    <property type="entry name" value="ABC_transporter-like_ATP-bd"/>
</dbReference>
<dbReference type="SMART" id="SM00382">
    <property type="entry name" value="AAA"/>
    <property type="match status" value="1"/>
</dbReference>
<dbReference type="GO" id="GO:0005524">
    <property type="term" value="F:ATP binding"/>
    <property type="evidence" value="ECO:0007669"/>
    <property type="project" value="UniProtKB-KW"/>
</dbReference>
<evidence type="ECO:0000259" key="5">
    <source>
        <dbReference type="PROSITE" id="PS50893"/>
    </source>
</evidence>
<dbReference type="InterPro" id="IPR051120">
    <property type="entry name" value="ABC_AA/LPS_Transport"/>
</dbReference>
<evidence type="ECO:0000256" key="3">
    <source>
        <dbReference type="ARBA" id="ARBA00022741"/>
    </source>
</evidence>
<name>A0A934T4C0_9BURK</name>
<dbReference type="Pfam" id="PF12399">
    <property type="entry name" value="BCA_ABC_TP_C"/>
    <property type="match status" value="1"/>
</dbReference>
<evidence type="ECO:0000313" key="7">
    <source>
        <dbReference type="Proteomes" id="UP000622890"/>
    </source>
</evidence>
<keyword evidence="2" id="KW-1003">Cell membrane</keyword>
<dbReference type="InterPro" id="IPR003593">
    <property type="entry name" value="AAA+_ATPase"/>
</dbReference>
<keyword evidence="2" id="KW-0472">Membrane</keyword>
<evidence type="ECO:0000256" key="2">
    <source>
        <dbReference type="ARBA" id="ARBA00022475"/>
    </source>
</evidence>
<dbReference type="Pfam" id="PF00005">
    <property type="entry name" value="ABC_tran"/>
    <property type="match status" value="1"/>
</dbReference>
<dbReference type="PROSITE" id="PS50893">
    <property type="entry name" value="ABC_TRANSPORTER_2"/>
    <property type="match status" value="1"/>
</dbReference>
<gene>
    <name evidence="6" type="ORF">JJB74_32495</name>
</gene>
<dbReference type="InterPro" id="IPR032823">
    <property type="entry name" value="BCA_ABC_TP_C"/>
</dbReference>